<dbReference type="AlphaFoldDB" id="A0AAD6GT06"/>
<feature type="compositionally biased region" description="Polar residues" evidence="12">
    <location>
        <begin position="1054"/>
        <end position="1075"/>
    </location>
</feature>
<evidence type="ECO:0000256" key="12">
    <source>
        <dbReference type="SAM" id="MobiDB-lite"/>
    </source>
</evidence>
<dbReference type="Proteomes" id="UP001216150">
    <property type="component" value="Unassembled WGS sequence"/>
</dbReference>
<comment type="subcellular location">
    <subcellularLocation>
        <location evidence="1 11">Nucleus</location>
    </subcellularLocation>
</comment>
<sequence>MPGVIMDNVNIEGSVRTPAINEAVNGASGSFGNHEKSGQPSAATNGPVLVNGARRGLDSLGQQSKIPIRNADSKPYELPHITQGFFPFGTLVNRAVQQCWNDLSELVTELAAIQVPHEPSSTSVMNGKSPGNQSSENVHKKLRILDFAHAKRAEFIKLLVLSQWSRQASEVSRLIDIQGFIRTRHQAYAAAVQYVGEMKRDLVRAQVANPDLKTALEILYKGRVASLPDFGYKPPKPLTARSTLKKLRRINRIISVRLAVYDEVPHSLRNYRIHDGRVTFTVPGEFELDLAVAEETKSSQFFFVDIRFLFSPSSPIPKGRIFNELDAKVNDILRNDGLAGCFDFLHGLVLTNKISTLHRQAVDLARGLWSDSLRIELLHRILVVQYWPSRAGPKSWLEIGVQRGSRKNIKQGNDQISSVAVRWVRDGQKVSSDHINFDPKFLSLESILRSVIALHTSHLLAAAFSSFKKSLLFATHKLSLRAQLSKTEPGDCHLDVQLTASRSLRVSVEPLSGAIILSGSSSALEQFNVERQPKSTIDEILSRVSRLRCHIAVHQIESGIKPLGLESINQRGLGVDVRRLFPTNTLRYSFFTHQQWDRRWVVAATSSMDGDKWWLVRVRPAESSRALATPYSTKESSTLAHTISDELMPSEKLDYSACSELVHSLSGMLAIYANARSLADLPGSSFYPALKELRLGSNLEVPELVFSYKPNSIPAAFRLALPRFQKGSYLQDSIRLCFKGIDRESHSAILVAYGSFKYCIKSLVFLISSADPSLIVQEKGAGFALRLLVPAGQSVLVTLLERLQRLDCVIYTLQSLIQKKMHPRSLSLSEISFSYGQKNGLSARIGIDVSGPSPTKSIDIPSILSSQNPLFRLRLRIDFDSPSPHRRIQESLTVALNERFSETGVEYALGSIAETSPLLYSLERVTKPSQQTSSVVHIIVRTPTVFQINYFRKAQFRLSLRHRQGRTVWLLEDFSLRASYRQGQDQGPGQAYTVVREQIYNSKGTGWQGLGDGALSSIEEVGDLLNKLHECVSACPLETIKQEQEQPVNPQPNTVKQPPTTAQKLETSPQKSAVGNNADVITID</sequence>
<evidence type="ECO:0000256" key="10">
    <source>
        <dbReference type="ARBA" id="ARBA00032007"/>
    </source>
</evidence>
<protein>
    <recommendedName>
        <fullName evidence="4 11">Mediator of RNA polymerase II transcription subunit 14</fullName>
    </recommendedName>
    <alternativeName>
        <fullName evidence="10 11">Mediator complex subunit 14</fullName>
    </alternativeName>
</protein>
<gene>
    <name evidence="14" type="ORF">N7450_004058</name>
</gene>
<keyword evidence="6 11" id="KW-0010">Activator</keyword>
<evidence type="ECO:0000256" key="5">
    <source>
        <dbReference type="ARBA" id="ARBA00023015"/>
    </source>
</evidence>
<evidence type="ECO:0000313" key="14">
    <source>
        <dbReference type="EMBL" id="KAJ5590086.1"/>
    </source>
</evidence>
<dbReference type="Pfam" id="PF26204">
    <property type="entry name" value="Med14_fung"/>
    <property type="match status" value="1"/>
</dbReference>
<evidence type="ECO:0000256" key="2">
    <source>
        <dbReference type="ARBA" id="ARBA00007813"/>
    </source>
</evidence>
<dbReference type="PANTHER" id="PTHR12809">
    <property type="entry name" value="MEDIATOR COMPLEX SUBUNIT"/>
    <property type="match status" value="1"/>
</dbReference>
<accession>A0AAD6GT06</accession>
<keyword evidence="8 11" id="KW-0539">Nucleus</keyword>
<dbReference type="Pfam" id="PF08638">
    <property type="entry name" value="Med14"/>
    <property type="match status" value="1"/>
</dbReference>
<feature type="region of interest" description="Disordered" evidence="12">
    <location>
        <begin position="1042"/>
        <end position="1084"/>
    </location>
</feature>
<dbReference type="GO" id="GO:0006357">
    <property type="term" value="P:regulation of transcription by RNA polymerase II"/>
    <property type="evidence" value="ECO:0007669"/>
    <property type="project" value="InterPro"/>
</dbReference>
<organism evidence="14 15">
    <name type="scientific">Penicillium hetheringtonii</name>
    <dbReference type="NCBI Taxonomy" id="911720"/>
    <lineage>
        <taxon>Eukaryota</taxon>
        <taxon>Fungi</taxon>
        <taxon>Dikarya</taxon>
        <taxon>Ascomycota</taxon>
        <taxon>Pezizomycotina</taxon>
        <taxon>Eurotiomycetes</taxon>
        <taxon>Eurotiomycetidae</taxon>
        <taxon>Eurotiales</taxon>
        <taxon>Aspergillaceae</taxon>
        <taxon>Penicillium</taxon>
    </lineage>
</organism>
<dbReference type="GO" id="GO:0003712">
    <property type="term" value="F:transcription coregulator activity"/>
    <property type="evidence" value="ECO:0007669"/>
    <property type="project" value="UniProtKB-UniRule"/>
</dbReference>
<evidence type="ECO:0000256" key="3">
    <source>
        <dbReference type="ARBA" id="ARBA00011837"/>
    </source>
</evidence>
<comment type="caution">
    <text evidence="14">The sequence shown here is derived from an EMBL/GenBank/DDBJ whole genome shotgun (WGS) entry which is preliminary data.</text>
</comment>
<dbReference type="InterPro" id="IPR013947">
    <property type="entry name" value="Mediator_Med14"/>
</dbReference>
<feature type="region of interest" description="Disordered" evidence="12">
    <location>
        <begin position="28"/>
        <end position="50"/>
    </location>
</feature>
<evidence type="ECO:0000256" key="6">
    <source>
        <dbReference type="ARBA" id="ARBA00023159"/>
    </source>
</evidence>
<comment type="similarity">
    <text evidence="2 11">Belongs to the Mediator complex subunit 14 family.</text>
</comment>
<comment type="function">
    <text evidence="9 11">Component of the Mediator complex, a coactivator involved in the regulated transcription of nearly all RNA polymerase II-dependent genes. Mediator functions as a bridge to convey information from gene-specific regulatory proteins to the basal RNA polymerase II transcription machinery. Mediator is recruited to promoters by direct interactions with regulatory proteins and serves as a scaffold for the assembly of a functional preinitiation complex with RNA polymerase II and the general transcription factors.</text>
</comment>
<keyword evidence="15" id="KW-1185">Reference proteome</keyword>
<evidence type="ECO:0000256" key="1">
    <source>
        <dbReference type="ARBA" id="ARBA00004123"/>
    </source>
</evidence>
<feature type="domain" description="Mediator complex subunit MED14 N-terminal" evidence="13">
    <location>
        <begin position="85"/>
        <end position="293"/>
    </location>
</feature>
<evidence type="ECO:0000256" key="4">
    <source>
        <dbReference type="ARBA" id="ARBA00019619"/>
    </source>
</evidence>
<evidence type="ECO:0000256" key="11">
    <source>
        <dbReference type="RuleBase" id="RU365082"/>
    </source>
</evidence>
<dbReference type="PANTHER" id="PTHR12809:SF2">
    <property type="entry name" value="MEDIATOR OF RNA POLYMERASE II TRANSCRIPTION SUBUNIT 14"/>
    <property type="match status" value="1"/>
</dbReference>
<dbReference type="GO" id="GO:0070847">
    <property type="term" value="C:core mediator complex"/>
    <property type="evidence" value="ECO:0007669"/>
    <property type="project" value="TreeGrafter"/>
</dbReference>
<evidence type="ECO:0000259" key="13">
    <source>
        <dbReference type="Pfam" id="PF08638"/>
    </source>
</evidence>
<proteinExistence type="inferred from homology"/>
<keyword evidence="7 11" id="KW-0804">Transcription</keyword>
<keyword evidence="5 11" id="KW-0805">Transcription regulation</keyword>
<dbReference type="InterPro" id="IPR055122">
    <property type="entry name" value="Med14_N"/>
</dbReference>
<evidence type="ECO:0000313" key="15">
    <source>
        <dbReference type="Proteomes" id="UP001216150"/>
    </source>
</evidence>
<comment type="subunit">
    <text evidence="3 11">Component of the Mediator complex.</text>
</comment>
<dbReference type="GO" id="GO:0016592">
    <property type="term" value="C:mediator complex"/>
    <property type="evidence" value="ECO:0007669"/>
    <property type="project" value="UniProtKB-UniRule"/>
</dbReference>
<name>A0AAD6GT06_9EURO</name>
<evidence type="ECO:0000256" key="9">
    <source>
        <dbReference type="ARBA" id="ARBA00025687"/>
    </source>
</evidence>
<reference evidence="14 15" key="1">
    <citation type="journal article" date="2023" name="IMA Fungus">
        <title>Comparative genomic study of the Penicillium genus elucidates a diverse pangenome and 15 lateral gene transfer events.</title>
        <authorList>
            <person name="Petersen C."/>
            <person name="Sorensen T."/>
            <person name="Nielsen M.R."/>
            <person name="Sondergaard T.E."/>
            <person name="Sorensen J.L."/>
            <person name="Fitzpatrick D.A."/>
            <person name="Frisvad J.C."/>
            <person name="Nielsen K.L."/>
        </authorList>
    </citation>
    <scope>NUCLEOTIDE SEQUENCE [LARGE SCALE GENOMIC DNA]</scope>
    <source>
        <strain evidence="14 15">IBT 29057</strain>
    </source>
</reference>
<dbReference type="EMBL" id="JAQJAC010000003">
    <property type="protein sequence ID" value="KAJ5590086.1"/>
    <property type="molecule type" value="Genomic_DNA"/>
</dbReference>
<evidence type="ECO:0000256" key="8">
    <source>
        <dbReference type="ARBA" id="ARBA00023242"/>
    </source>
</evidence>
<evidence type="ECO:0000256" key="7">
    <source>
        <dbReference type="ARBA" id="ARBA00023163"/>
    </source>
</evidence>